<reference evidence="2" key="1">
    <citation type="journal article" date="2020" name="Nature">
        <title>Giant virus diversity and host interactions through global metagenomics.</title>
        <authorList>
            <person name="Schulz F."/>
            <person name="Roux S."/>
            <person name="Paez-Espino D."/>
            <person name="Jungbluth S."/>
            <person name="Walsh D.A."/>
            <person name="Denef V.J."/>
            <person name="McMahon K.D."/>
            <person name="Konstantinidis K.T."/>
            <person name="Eloe-Fadrosh E.A."/>
            <person name="Kyrpides N.C."/>
            <person name="Woyke T."/>
        </authorList>
    </citation>
    <scope>NUCLEOTIDE SEQUENCE</scope>
    <source>
        <strain evidence="2">GVMAG-M-3300020187-37</strain>
    </source>
</reference>
<keyword evidence="1" id="KW-0472">Membrane</keyword>
<name>A0A6C0C5G2_9ZZZZ</name>
<sequence>MDIPCDCKTITIIIILALILLILMGILFYRVKNNVDENKCNCDAV</sequence>
<evidence type="ECO:0000313" key="2">
    <source>
        <dbReference type="EMBL" id="QHS99562.1"/>
    </source>
</evidence>
<keyword evidence="1" id="KW-0812">Transmembrane</keyword>
<proteinExistence type="predicted"/>
<keyword evidence="1" id="KW-1133">Transmembrane helix</keyword>
<feature type="transmembrane region" description="Helical" evidence="1">
    <location>
        <begin position="12"/>
        <end position="29"/>
    </location>
</feature>
<dbReference type="AlphaFoldDB" id="A0A6C0C5G2"/>
<evidence type="ECO:0000256" key="1">
    <source>
        <dbReference type="SAM" id="Phobius"/>
    </source>
</evidence>
<organism evidence="2">
    <name type="scientific">viral metagenome</name>
    <dbReference type="NCBI Taxonomy" id="1070528"/>
    <lineage>
        <taxon>unclassified sequences</taxon>
        <taxon>metagenomes</taxon>
        <taxon>organismal metagenomes</taxon>
    </lineage>
</organism>
<protein>
    <submittedName>
        <fullName evidence="2">Uncharacterized protein</fullName>
    </submittedName>
</protein>
<accession>A0A6C0C5G2</accession>
<dbReference type="EMBL" id="MN739345">
    <property type="protein sequence ID" value="QHS99562.1"/>
    <property type="molecule type" value="Genomic_DNA"/>
</dbReference>